<dbReference type="OrthoDB" id="9781415at2"/>
<gene>
    <name evidence="2" type="ORF">Amme_006_053</name>
</gene>
<feature type="binding site" evidence="1">
    <location>
        <begin position="11"/>
        <end position="18"/>
    </location>
    <ligand>
        <name>substrate</name>
    </ligand>
</feature>
<accession>A0A023D124</accession>
<dbReference type="CDD" id="cd07067">
    <property type="entry name" value="HP_PGM_like"/>
    <property type="match status" value="1"/>
</dbReference>
<evidence type="ECO:0000313" key="2">
    <source>
        <dbReference type="EMBL" id="GAJ27822.1"/>
    </source>
</evidence>
<dbReference type="Proteomes" id="UP000019760">
    <property type="component" value="Unassembled WGS sequence"/>
</dbReference>
<dbReference type="Pfam" id="PF00300">
    <property type="entry name" value="His_Phos_1"/>
    <property type="match status" value="1"/>
</dbReference>
<organism evidence="2 3">
    <name type="scientific">Acidomonas methanolica NBRC 104435</name>
    <dbReference type="NCBI Taxonomy" id="1231351"/>
    <lineage>
        <taxon>Bacteria</taxon>
        <taxon>Pseudomonadati</taxon>
        <taxon>Pseudomonadota</taxon>
        <taxon>Alphaproteobacteria</taxon>
        <taxon>Acetobacterales</taxon>
        <taxon>Acetobacteraceae</taxon>
        <taxon>Acidomonas</taxon>
    </lineage>
</organism>
<evidence type="ECO:0000313" key="3">
    <source>
        <dbReference type="Proteomes" id="UP000019760"/>
    </source>
</evidence>
<reference evidence="3" key="1">
    <citation type="journal article" date="2014" name="FEMS Microbiol. Lett.">
        <title>Draft Genomic DNA Sequence of the Facultatively Methylotrophic Bacterium Acidomonas methanolica type strain MB58.</title>
        <authorList>
            <person name="Higashiura N."/>
            <person name="Hadano H."/>
            <person name="Hirakawa H."/>
            <person name="Matsutani M."/>
            <person name="Takabe S."/>
            <person name="Matsushita K."/>
            <person name="Azuma Y."/>
        </authorList>
    </citation>
    <scope>NUCLEOTIDE SEQUENCE [LARGE SCALE GENOMIC DNA]</scope>
    <source>
        <strain evidence="3">MB58</strain>
    </source>
</reference>
<protein>
    <submittedName>
        <fullName evidence="2">Phosphoglycerate mutase</fullName>
    </submittedName>
</protein>
<name>A0A023D124_ACIMT</name>
<dbReference type="EMBL" id="BAND01000006">
    <property type="protein sequence ID" value="GAJ27822.1"/>
    <property type="molecule type" value="Genomic_DNA"/>
</dbReference>
<reference evidence="2 3" key="2">
    <citation type="journal article" date="2014" name="FEMS Microbiol. Lett.">
        <title>Draft genomic DNA sequence of the facultatively methylotrophic bacterium Acidomonas methanolica type strain MB58.</title>
        <authorList>
            <person name="Higashiura N."/>
            <person name="Hadano H."/>
            <person name="Hirakawa H."/>
            <person name="Matsutani M."/>
            <person name="Takabe S."/>
            <person name="Matsushita K."/>
            <person name="Azuma Y."/>
        </authorList>
    </citation>
    <scope>NUCLEOTIDE SEQUENCE [LARGE SCALE GENOMIC DNA]</scope>
    <source>
        <strain evidence="2 3">MB58</strain>
    </source>
</reference>
<feature type="binding site" evidence="1">
    <location>
        <position position="67"/>
    </location>
    <ligand>
        <name>substrate</name>
    </ligand>
</feature>
<dbReference type="InterPro" id="IPR013078">
    <property type="entry name" value="His_Pase_superF_clade-1"/>
</dbReference>
<comment type="caution">
    <text evidence="2">The sequence shown here is derived from an EMBL/GenBank/DDBJ whole genome shotgun (WGS) entry which is preliminary data.</text>
</comment>
<proteinExistence type="predicted"/>
<dbReference type="InterPro" id="IPR050275">
    <property type="entry name" value="PGM_Phosphatase"/>
</dbReference>
<dbReference type="AlphaFoldDB" id="A0A023D124"/>
<evidence type="ECO:0000256" key="1">
    <source>
        <dbReference type="PIRSR" id="PIRSR613078-2"/>
    </source>
</evidence>
<dbReference type="PANTHER" id="PTHR48100">
    <property type="entry name" value="BROAD-SPECIFICITY PHOSPHATASE YOR283W-RELATED"/>
    <property type="match status" value="1"/>
</dbReference>
<dbReference type="InterPro" id="IPR029033">
    <property type="entry name" value="His_PPase_superfam"/>
</dbReference>
<dbReference type="PANTHER" id="PTHR48100:SF59">
    <property type="entry name" value="ADENOSYLCOBALAMIN_ALPHA-RIBAZOLE PHOSPHATASE"/>
    <property type="match status" value="1"/>
</dbReference>
<dbReference type="GO" id="GO:0016791">
    <property type="term" value="F:phosphatase activity"/>
    <property type="evidence" value="ECO:0007669"/>
    <property type="project" value="TreeGrafter"/>
</dbReference>
<dbReference type="GO" id="GO:0005737">
    <property type="term" value="C:cytoplasm"/>
    <property type="evidence" value="ECO:0007669"/>
    <property type="project" value="TreeGrafter"/>
</dbReference>
<dbReference type="SMART" id="SM00855">
    <property type="entry name" value="PGAM"/>
    <property type="match status" value="1"/>
</dbReference>
<dbReference type="Gene3D" id="3.40.50.1240">
    <property type="entry name" value="Phosphoglycerate mutase-like"/>
    <property type="match status" value="1"/>
</dbReference>
<keyword evidence="3" id="KW-1185">Reference proteome</keyword>
<dbReference type="RefSeq" id="WP_042055675.1">
    <property type="nucleotide sequence ID" value="NZ_BAND01000006.1"/>
</dbReference>
<dbReference type="SUPFAM" id="SSF53254">
    <property type="entry name" value="Phosphoglycerate mutase-like"/>
    <property type="match status" value="1"/>
</dbReference>
<sequence>MLLARPYWYLRHGQTDWNARDLSQGRTDVPLNATGEAQAVAAAQRVARHWRDGATPIARIVSSPLSRALRTAEEARDAIARASGVVLPLTTDDDLIEVCFGVQEGEPMGTWYDPWIAGEFTPEGAERFADLRMRVVRAVNRALEAGEGLPLIVAHGGVFRSLRSAMGMAPNVRLANAVPLYLTPASPEWTMTVYEE</sequence>